<evidence type="ECO:0000256" key="2">
    <source>
        <dbReference type="ARBA" id="ARBA00011901"/>
    </source>
</evidence>
<dbReference type="GO" id="GO:0009254">
    <property type="term" value="P:peptidoglycan turnover"/>
    <property type="evidence" value="ECO:0007669"/>
    <property type="project" value="TreeGrafter"/>
</dbReference>
<gene>
    <name evidence="6" type="ORF">KME15_15495</name>
</gene>
<dbReference type="GO" id="GO:0009253">
    <property type="term" value="P:peptidoglycan catabolic process"/>
    <property type="evidence" value="ECO:0007669"/>
    <property type="project" value="InterPro"/>
</dbReference>
<evidence type="ECO:0000256" key="3">
    <source>
        <dbReference type="ARBA" id="ARBA00022801"/>
    </source>
</evidence>
<dbReference type="InterPro" id="IPR002502">
    <property type="entry name" value="Amidase_domain"/>
</dbReference>
<dbReference type="Pfam" id="PF01510">
    <property type="entry name" value="Amidase_2"/>
    <property type="match status" value="1"/>
</dbReference>
<protein>
    <recommendedName>
        <fullName evidence="2">N-acetylmuramoyl-L-alanine amidase</fullName>
        <ecNumber evidence="2">3.5.1.28</ecNumber>
    </recommendedName>
</protein>
<reference evidence="6" key="1">
    <citation type="submission" date="2021-05" db="EMBL/GenBank/DDBJ databases">
        <authorList>
            <person name="Pietrasiak N."/>
            <person name="Ward R."/>
            <person name="Stajich J.E."/>
            <person name="Kurbessoian T."/>
        </authorList>
    </citation>
    <scope>NUCLEOTIDE SEQUENCE</scope>
    <source>
        <strain evidence="6">UHER 2000/2452</strain>
    </source>
</reference>
<evidence type="ECO:0000256" key="1">
    <source>
        <dbReference type="ARBA" id="ARBA00001561"/>
    </source>
</evidence>
<dbReference type="SMART" id="SM00644">
    <property type="entry name" value="Ami_2"/>
    <property type="match status" value="1"/>
</dbReference>
<evidence type="ECO:0000313" key="6">
    <source>
        <dbReference type="EMBL" id="MBW4660079.1"/>
    </source>
</evidence>
<reference evidence="6" key="2">
    <citation type="journal article" date="2022" name="Microbiol. Resour. Announc.">
        <title>Metagenome Sequencing to Explore Phylogenomics of Terrestrial Cyanobacteria.</title>
        <authorList>
            <person name="Ward R.D."/>
            <person name="Stajich J.E."/>
            <person name="Johansen J.R."/>
            <person name="Huntemann M."/>
            <person name="Clum A."/>
            <person name="Foster B."/>
            <person name="Foster B."/>
            <person name="Roux S."/>
            <person name="Palaniappan K."/>
            <person name="Varghese N."/>
            <person name="Mukherjee S."/>
            <person name="Reddy T.B.K."/>
            <person name="Daum C."/>
            <person name="Copeland A."/>
            <person name="Chen I.A."/>
            <person name="Ivanova N.N."/>
            <person name="Kyrpides N.C."/>
            <person name="Shapiro N."/>
            <person name="Eloe-Fadrosh E.A."/>
            <person name="Pietrasiak N."/>
        </authorList>
    </citation>
    <scope>NUCLEOTIDE SEQUENCE</scope>
    <source>
        <strain evidence="6">UHER 2000/2452</strain>
    </source>
</reference>
<evidence type="ECO:0000256" key="4">
    <source>
        <dbReference type="ARBA" id="ARBA00023316"/>
    </source>
</evidence>
<dbReference type="EMBL" id="JAHHHD010000017">
    <property type="protein sequence ID" value="MBW4660079.1"/>
    <property type="molecule type" value="Genomic_DNA"/>
</dbReference>
<dbReference type="GO" id="GO:0071555">
    <property type="term" value="P:cell wall organization"/>
    <property type="evidence" value="ECO:0007669"/>
    <property type="project" value="UniProtKB-KW"/>
</dbReference>
<dbReference type="CDD" id="cd06583">
    <property type="entry name" value="PGRP"/>
    <property type="match status" value="1"/>
</dbReference>
<keyword evidence="4" id="KW-0961">Cell wall biogenesis/degradation</keyword>
<dbReference type="AlphaFoldDB" id="A0A951UNS6"/>
<dbReference type="EC" id="3.5.1.28" evidence="2"/>
<proteinExistence type="predicted"/>
<dbReference type="SUPFAM" id="SSF55846">
    <property type="entry name" value="N-acetylmuramoyl-L-alanine amidase-like"/>
    <property type="match status" value="1"/>
</dbReference>
<dbReference type="InterPro" id="IPR036505">
    <property type="entry name" value="Amidase/PGRP_sf"/>
</dbReference>
<comment type="catalytic activity">
    <reaction evidence="1">
        <text>Hydrolyzes the link between N-acetylmuramoyl residues and L-amino acid residues in certain cell-wall glycopeptides.</text>
        <dbReference type="EC" id="3.5.1.28"/>
    </reaction>
</comment>
<sequence length="211" mass="23629">MANPETFYFTLPSGKRPDLFPLNEQKHPAYDWLTSNRARERGGAASDAIDTIVIHATAGYATQDAIDTWRRDGNVASAHWIIPDEDEPKHGNVVWATVAEAKAARHVRDTINVSETVLGEGSNVNNRSLGIEIVNTQDVEEYRDPFSVWQTTMTARVVLYAWAKYPKLKHVISHAKLDSTRRADPGKKFPWMEFREAVLNYSALPNKPAGG</sequence>
<dbReference type="GO" id="GO:0008745">
    <property type="term" value="F:N-acetylmuramoyl-L-alanine amidase activity"/>
    <property type="evidence" value="ECO:0007669"/>
    <property type="project" value="UniProtKB-EC"/>
</dbReference>
<organism evidence="6 7">
    <name type="scientific">Drouetiella hepatica Uher 2000/2452</name>
    <dbReference type="NCBI Taxonomy" id="904376"/>
    <lineage>
        <taxon>Bacteria</taxon>
        <taxon>Bacillati</taxon>
        <taxon>Cyanobacteriota</taxon>
        <taxon>Cyanophyceae</taxon>
        <taxon>Oculatellales</taxon>
        <taxon>Oculatellaceae</taxon>
        <taxon>Drouetiella</taxon>
    </lineage>
</organism>
<feature type="domain" description="N-acetylmuramoyl-L-alanine amidase" evidence="5">
    <location>
        <begin position="38"/>
        <end position="186"/>
    </location>
</feature>
<keyword evidence="3 6" id="KW-0378">Hydrolase</keyword>
<dbReference type="Gene3D" id="3.40.80.10">
    <property type="entry name" value="Peptidoglycan recognition protein-like"/>
    <property type="match status" value="1"/>
</dbReference>
<dbReference type="InterPro" id="IPR051206">
    <property type="entry name" value="NAMLAA_amidase_2"/>
</dbReference>
<name>A0A951UNS6_9CYAN</name>
<comment type="caution">
    <text evidence="6">The sequence shown here is derived from an EMBL/GenBank/DDBJ whole genome shotgun (WGS) entry which is preliminary data.</text>
</comment>
<accession>A0A951UNS6</accession>
<evidence type="ECO:0000259" key="5">
    <source>
        <dbReference type="SMART" id="SM00644"/>
    </source>
</evidence>
<dbReference type="PANTHER" id="PTHR30417:SF1">
    <property type="entry name" value="N-ACETYLMURAMOYL-L-ALANINE AMIDASE AMID"/>
    <property type="match status" value="1"/>
</dbReference>
<dbReference type="PANTHER" id="PTHR30417">
    <property type="entry name" value="N-ACETYLMURAMOYL-L-ALANINE AMIDASE AMID"/>
    <property type="match status" value="1"/>
</dbReference>
<dbReference type="Proteomes" id="UP000757435">
    <property type="component" value="Unassembled WGS sequence"/>
</dbReference>
<evidence type="ECO:0000313" key="7">
    <source>
        <dbReference type="Proteomes" id="UP000757435"/>
    </source>
</evidence>